<evidence type="ECO:0000256" key="5">
    <source>
        <dbReference type="ARBA" id="ARBA00023137"/>
    </source>
</evidence>
<sequence>MPARSPDSQQSTERDAGDSTAQKEVDCWLLRSDFYHGYLPRQDVAGLLKGHGDFLVRLSETVKLTPTKQEQRQTSNIISVLIDEENKLSSINSIEEREKKIKHVLVYHRGGKWYLEDSLKFDSAALLFAYYMEKPFVRNNVSILLQRGVRLCRWEYFHRNVKVIKNIGKGAYGEVKLAELHKRNGSVITVAAKTISHEAGETPRKIKEMLKEARIMRGLRHPNIVSLIGVVLINHPIYIILELMQGGALDAYLRKNQKRVTSEERLRFTVKIADFGLSKKGTTYKMKAIQKMPVRYMAPESLQQYLFTQKTDVYTYGMTMIAAEEIEATHGFGSGG</sequence>
<evidence type="ECO:0000259" key="10">
    <source>
        <dbReference type="PROSITE" id="PS50011"/>
    </source>
</evidence>
<feature type="domain" description="Protein kinase" evidence="10">
    <location>
        <begin position="161"/>
        <end position="336"/>
    </location>
</feature>
<dbReference type="InterPro" id="IPR000719">
    <property type="entry name" value="Prot_kinase_dom"/>
</dbReference>
<proteinExistence type="inferred from homology"/>
<dbReference type="EMBL" id="KZ345088">
    <property type="protein sequence ID" value="PIO75988.1"/>
    <property type="molecule type" value="Genomic_DNA"/>
</dbReference>
<evidence type="ECO:0000256" key="7">
    <source>
        <dbReference type="PROSITE-ProRule" id="PRU10141"/>
    </source>
</evidence>
<dbReference type="PROSITE" id="PS50011">
    <property type="entry name" value="PROTEIN_KINASE_DOM"/>
    <property type="match status" value="1"/>
</dbReference>
<evidence type="ECO:0000256" key="6">
    <source>
        <dbReference type="PROSITE-ProRule" id="PRU00191"/>
    </source>
</evidence>
<dbReference type="GO" id="GO:0004715">
    <property type="term" value="F:non-membrane spanning protein tyrosine kinase activity"/>
    <property type="evidence" value="ECO:0007669"/>
    <property type="project" value="UniProtKB-EC"/>
</dbReference>
<dbReference type="SUPFAM" id="SSF55550">
    <property type="entry name" value="SH2 domain"/>
    <property type="match status" value="1"/>
</dbReference>
<dbReference type="InterPro" id="IPR011009">
    <property type="entry name" value="Kinase-like_dom_sf"/>
</dbReference>
<evidence type="ECO:0000256" key="8">
    <source>
        <dbReference type="RuleBase" id="RU362096"/>
    </source>
</evidence>
<evidence type="ECO:0000256" key="4">
    <source>
        <dbReference type="ARBA" id="ARBA00022840"/>
    </source>
</evidence>
<dbReference type="EC" id="2.7.10.2" evidence="8"/>
<dbReference type="InterPro" id="IPR050198">
    <property type="entry name" value="Non-receptor_tyrosine_kinases"/>
</dbReference>
<dbReference type="Pfam" id="PF07714">
    <property type="entry name" value="PK_Tyr_Ser-Thr"/>
    <property type="match status" value="1"/>
</dbReference>
<dbReference type="GO" id="GO:0005524">
    <property type="term" value="F:ATP binding"/>
    <property type="evidence" value="ECO:0007669"/>
    <property type="project" value="UniProtKB-UniRule"/>
</dbReference>
<keyword evidence="3 8" id="KW-0418">Kinase</keyword>
<accession>A0A2G9V0H9</accession>
<dbReference type="InterPro" id="IPR017441">
    <property type="entry name" value="Protein_kinase_ATP_BS"/>
</dbReference>
<name>A0A2G9V0H9_TELCI</name>
<dbReference type="Gene3D" id="3.30.505.10">
    <property type="entry name" value="SH2 domain"/>
    <property type="match status" value="1"/>
</dbReference>
<dbReference type="InterPro" id="IPR036860">
    <property type="entry name" value="SH2_dom_sf"/>
</dbReference>
<keyword evidence="5 8" id="KW-0829">Tyrosine-protein kinase</keyword>
<comment type="catalytic activity">
    <reaction evidence="8">
        <text>L-tyrosyl-[protein] + ATP = O-phospho-L-tyrosyl-[protein] + ADP + H(+)</text>
        <dbReference type="Rhea" id="RHEA:10596"/>
        <dbReference type="Rhea" id="RHEA-COMP:10136"/>
        <dbReference type="Rhea" id="RHEA-COMP:20101"/>
        <dbReference type="ChEBI" id="CHEBI:15378"/>
        <dbReference type="ChEBI" id="CHEBI:30616"/>
        <dbReference type="ChEBI" id="CHEBI:46858"/>
        <dbReference type="ChEBI" id="CHEBI:61978"/>
        <dbReference type="ChEBI" id="CHEBI:456216"/>
        <dbReference type="EC" id="2.7.10.2"/>
    </reaction>
</comment>
<dbReference type="SUPFAM" id="SSF56112">
    <property type="entry name" value="Protein kinase-like (PK-like)"/>
    <property type="match status" value="1"/>
</dbReference>
<dbReference type="PANTHER" id="PTHR24418">
    <property type="entry name" value="TYROSINE-PROTEIN KINASE"/>
    <property type="match status" value="1"/>
</dbReference>
<keyword evidence="1 8" id="KW-0808">Transferase</keyword>
<gene>
    <name evidence="11" type="ORF">TELCIR_01939</name>
</gene>
<organism evidence="11 12">
    <name type="scientific">Teladorsagia circumcincta</name>
    <name type="common">Brown stomach worm</name>
    <name type="synonym">Ostertagia circumcincta</name>
    <dbReference type="NCBI Taxonomy" id="45464"/>
    <lineage>
        <taxon>Eukaryota</taxon>
        <taxon>Metazoa</taxon>
        <taxon>Ecdysozoa</taxon>
        <taxon>Nematoda</taxon>
        <taxon>Chromadorea</taxon>
        <taxon>Rhabditida</taxon>
        <taxon>Rhabditina</taxon>
        <taxon>Rhabditomorpha</taxon>
        <taxon>Strongyloidea</taxon>
        <taxon>Trichostrongylidae</taxon>
        <taxon>Teladorsagia</taxon>
    </lineage>
</organism>
<dbReference type="PROSITE" id="PS50001">
    <property type="entry name" value="SH2"/>
    <property type="match status" value="1"/>
</dbReference>
<evidence type="ECO:0000313" key="11">
    <source>
        <dbReference type="EMBL" id="PIO75988.1"/>
    </source>
</evidence>
<reference evidence="11 12" key="1">
    <citation type="submission" date="2015-09" db="EMBL/GenBank/DDBJ databases">
        <title>Draft genome of the parasitic nematode Teladorsagia circumcincta isolate WARC Sus (inbred).</title>
        <authorList>
            <person name="Mitreva M."/>
        </authorList>
    </citation>
    <scope>NUCLEOTIDE SEQUENCE [LARGE SCALE GENOMIC DNA]</scope>
    <source>
        <strain evidence="11 12">S</strain>
    </source>
</reference>
<keyword evidence="6" id="KW-0727">SH2 domain</keyword>
<evidence type="ECO:0000259" key="9">
    <source>
        <dbReference type="PROSITE" id="PS50001"/>
    </source>
</evidence>
<feature type="domain" description="SH2" evidence="9">
    <location>
        <begin position="34"/>
        <end position="149"/>
    </location>
</feature>
<dbReference type="OrthoDB" id="3256376at2759"/>
<evidence type="ECO:0000256" key="1">
    <source>
        <dbReference type="ARBA" id="ARBA00022679"/>
    </source>
</evidence>
<dbReference type="AlphaFoldDB" id="A0A2G9V0H9"/>
<protein>
    <recommendedName>
        <fullName evidence="8">Tyrosine-protein kinase</fullName>
        <ecNumber evidence="8">2.7.10.2</ecNumber>
    </recommendedName>
</protein>
<feature type="binding site" evidence="7">
    <location>
        <position position="193"/>
    </location>
    <ligand>
        <name>ATP</name>
        <dbReference type="ChEBI" id="CHEBI:30616"/>
    </ligand>
</feature>
<keyword evidence="12" id="KW-1185">Reference proteome</keyword>
<dbReference type="InterPro" id="IPR001245">
    <property type="entry name" value="Ser-Thr/Tyr_kinase_cat_dom"/>
</dbReference>
<keyword evidence="2 7" id="KW-0547">Nucleotide-binding</keyword>
<keyword evidence="4 7" id="KW-0067">ATP-binding</keyword>
<comment type="similarity">
    <text evidence="8">Belongs to the protein kinase superfamily. Tyr protein kinase family.</text>
</comment>
<dbReference type="SMART" id="SM00252">
    <property type="entry name" value="SH2"/>
    <property type="match status" value="1"/>
</dbReference>
<dbReference type="InterPro" id="IPR000980">
    <property type="entry name" value="SH2"/>
</dbReference>
<dbReference type="Gene3D" id="1.10.510.10">
    <property type="entry name" value="Transferase(Phosphotransferase) domain 1"/>
    <property type="match status" value="2"/>
</dbReference>
<dbReference type="Proteomes" id="UP000230423">
    <property type="component" value="Unassembled WGS sequence"/>
</dbReference>
<evidence type="ECO:0000313" key="12">
    <source>
        <dbReference type="Proteomes" id="UP000230423"/>
    </source>
</evidence>
<evidence type="ECO:0000256" key="3">
    <source>
        <dbReference type="ARBA" id="ARBA00022777"/>
    </source>
</evidence>
<dbReference type="PROSITE" id="PS00107">
    <property type="entry name" value="PROTEIN_KINASE_ATP"/>
    <property type="match status" value="1"/>
</dbReference>
<evidence type="ECO:0000256" key="2">
    <source>
        <dbReference type="ARBA" id="ARBA00022741"/>
    </source>
</evidence>